<comment type="caution">
    <text evidence="1">The sequence shown here is derived from an EMBL/GenBank/DDBJ whole genome shotgun (WGS) entry which is preliminary data.</text>
</comment>
<dbReference type="RefSeq" id="WP_164307329.1">
    <property type="nucleotide sequence ID" value="NZ_BAABAD010000005.1"/>
</dbReference>
<evidence type="ECO:0008006" key="3">
    <source>
        <dbReference type="Google" id="ProtNLM"/>
    </source>
</evidence>
<dbReference type="EMBL" id="JACWMS010000002">
    <property type="protein sequence ID" value="MBD1319492.1"/>
    <property type="molecule type" value="Genomic_DNA"/>
</dbReference>
<evidence type="ECO:0000313" key="1">
    <source>
        <dbReference type="EMBL" id="MBD1319492.1"/>
    </source>
</evidence>
<dbReference type="SUPFAM" id="SSF54909">
    <property type="entry name" value="Dimeric alpha+beta barrel"/>
    <property type="match status" value="1"/>
</dbReference>
<protein>
    <recommendedName>
        <fullName evidence="3">EthD domain-containing protein</fullName>
    </recommendedName>
</protein>
<dbReference type="InterPro" id="IPR011008">
    <property type="entry name" value="Dimeric_a/b-barrel"/>
</dbReference>
<name>A0ABR7W9L4_9ACTN</name>
<dbReference type="Proteomes" id="UP000602395">
    <property type="component" value="Unassembled WGS sequence"/>
</dbReference>
<reference evidence="1 2" key="1">
    <citation type="submission" date="2020-09" db="EMBL/GenBank/DDBJ databases">
        <title>Novel species in genus Gordonia.</title>
        <authorList>
            <person name="Zhang G."/>
        </authorList>
    </citation>
    <scope>NUCLEOTIDE SEQUENCE [LARGE SCALE GENOMIC DNA]</scope>
    <source>
        <strain evidence="1 2">ON-33</strain>
    </source>
</reference>
<proteinExistence type="predicted"/>
<gene>
    <name evidence="1" type="ORF">IDF66_07825</name>
</gene>
<evidence type="ECO:0000313" key="2">
    <source>
        <dbReference type="Proteomes" id="UP000602395"/>
    </source>
</evidence>
<organism evidence="1 2">
    <name type="scientific">Gordonia hankookensis</name>
    <dbReference type="NCBI Taxonomy" id="589403"/>
    <lineage>
        <taxon>Bacteria</taxon>
        <taxon>Bacillati</taxon>
        <taxon>Actinomycetota</taxon>
        <taxon>Actinomycetes</taxon>
        <taxon>Mycobacteriales</taxon>
        <taxon>Gordoniaceae</taxon>
        <taxon>Gordonia</taxon>
    </lineage>
</organism>
<keyword evidence="2" id="KW-1185">Reference proteome</keyword>
<accession>A0ABR7W9L4</accession>
<sequence length="104" mass="11640">MPKGILMVEGRPSSPDRAEEFGQWYDEVHMPEVLKLDGFVSGRRLRPIDDDGTLVSLYEIDGSDLKDAARGLFTAFRNGGFTMSDAMQMDPPPVMRFLEVVTES</sequence>